<evidence type="ECO:0000313" key="4">
    <source>
        <dbReference type="Proteomes" id="UP001497493"/>
    </source>
</evidence>
<evidence type="ECO:0000256" key="2">
    <source>
        <dbReference type="SAM" id="Phobius"/>
    </source>
</evidence>
<keyword evidence="4" id="KW-1185">Reference proteome</keyword>
<reference evidence="3 4" key="1">
    <citation type="submission" date="2024-04" db="EMBL/GenBank/DDBJ databases">
        <authorList>
            <person name="Cremers G."/>
        </authorList>
    </citation>
    <scope>NUCLEOTIDE SEQUENCE [LARGE SCALE GENOMIC DNA]</scope>
    <source>
        <strain evidence="3">MeCH1-AG</strain>
    </source>
</reference>
<name>A0ABP1C6P9_9GAMM</name>
<sequence length="126" mass="13637">MLLTVRESAWTRADGAVLPAVLRPARGRTFSDRREVMAGSGDFGAEIAQLRRELADAKNELSSTLSSLKERGVERARQAGDVVQGQASQAQEQVGSYIEERPISSVLIAFVTGFALGSLLGIRSYR</sequence>
<dbReference type="EMBL" id="OZ026884">
    <property type="protein sequence ID" value="CAL1239919.1"/>
    <property type="molecule type" value="Genomic_DNA"/>
</dbReference>
<evidence type="ECO:0008006" key="5">
    <source>
        <dbReference type="Google" id="ProtNLM"/>
    </source>
</evidence>
<organism evidence="3 4">
    <name type="scientific">Candidatus Methylocalor cossyra</name>
    <dbReference type="NCBI Taxonomy" id="3108543"/>
    <lineage>
        <taxon>Bacteria</taxon>
        <taxon>Pseudomonadati</taxon>
        <taxon>Pseudomonadota</taxon>
        <taxon>Gammaproteobacteria</taxon>
        <taxon>Methylococcales</taxon>
        <taxon>Methylococcaceae</taxon>
        <taxon>Candidatus Methylocalor</taxon>
    </lineage>
</organism>
<feature type="transmembrane region" description="Helical" evidence="2">
    <location>
        <begin position="103"/>
        <end position="122"/>
    </location>
</feature>
<proteinExistence type="predicted"/>
<accession>A0ABP1C6P9</accession>
<evidence type="ECO:0000256" key="1">
    <source>
        <dbReference type="SAM" id="Coils"/>
    </source>
</evidence>
<gene>
    <name evidence="3" type="ORF">MECH1_V1_1143</name>
</gene>
<dbReference type="Proteomes" id="UP001497493">
    <property type="component" value="Chromosome"/>
</dbReference>
<keyword evidence="2" id="KW-0472">Membrane</keyword>
<keyword evidence="1" id="KW-0175">Coiled coil</keyword>
<evidence type="ECO:0000313" key="3">
    <source>
        <dbReference type="EMBL" id="CAL1239919.1"/>
    </source>
</evidence>
<protein>
    <recommendedName>
        <fullName evidence="5">DUF883 domain-containing protein</fullName>
    </recommendedName>
</protein>
<feature type="coiled-coil region" evidence="1">
    <location>
        <begin position="40"/>
        <end position="71"/>
    </location>
</feature>
<keyword evidence="2" id="KW-0812">Transmembrane</keyword>
<keyword evidence="2" id="KW-1133">Transmembrane helix</keyword>